<keyword evidence="6 11" id="KW-0812">Transmembrane</keyword>
<keyword evidence="5" id="KW-0762">Sugar transport</keyword>
<evidence type="ECO:0000256" key="7">
    <source>
        <dbReference type="ARBA" id="ARBA00022903"/>
    </source>
</evidence>
<feature type="transmembrane region" description="Helical" evidence="11">
    <location>
        <begin position="107"/>
        <end position="133"/>
    </location>
</feature>
<evidence type="ECO:0000256" key="2">
    <source>
        <dbReference type="ARBA" id="ARBA00007783"/>
    </source>
</evidence>
<sequence length="263" mass="29576">MQHNTPLIRSMKIQLRVVGALLMREILTRYGRHNIGFLWVFFEPMVFTLGITALWTASKSVHGSNLPITAFAVTGYSSVLVWRNCANRCSLAIMPNQSLLYHRNVRVIDLFFSRIILEVTGASLSFLFLTVFFVTLGMMAPPANISLMIFGWLFLCIFGTGMGLTIGALSERSEVVERVWHTIAYLMFPLSGAVFMVNWLPEGVQRLALLLPMVHGVEMLRGGYFGSLVKPHYDVEYMIFSDLTLLVCGLFLVADASKRVEPE</sequence>
<evidence type="ECO:0000256" key="4">
    <source>
        <dbReference type="ARBA" id="ARBA00022475"/>
    </source>
</evidence>
<evidence type="ECO:0000313" key="13">
    <source>
        <dbReference type="EMBL" id="CAB3789276.1"/>
    </source>
</evidence>
<dbReference type="GO" id="GO:0140359">
    <property type="term" value="F:ABC-type transporter activity"/>
    <property type="evidence" value="ECO:0007669"/>
    <property type="project" value="InterPro"/>
</dbReference>
<evidence type="ECO:0000259" key="12">
    <source>
        <dbReference type="PROSITE" id="PS51012"/>
    </source>
</evidence>
<dbReference type="GO" id="GO:0015774">
    <property type="term" value="P:polysaccharide transport"/>
    <property type="evidence" value="ECO:0007669"/>
    <property type="project" value="UniProtKB-KW"/>
</dbReference>
<keyword evidence="4 11" id="KW-1003">Cell membrane</keyword>
<feature type="transmembrane region" description="Helical" evidence="11">
    <location>
        <begin position="68"/>
        <end position="86"/>
    </location>
</feature>
<dbReference type="InterPro" id="IPR013525">
    <property type="entry name" value="ABC2_TM"/>
</dbReference>
<evidence type="ECO:0000256" key="8">
    <source>
        <dbReference type="ARBA" id="ARBA00022989"/>
    </source>
</evidence>
<dbReference type="EMBL" id="CADIKK010000012">
    <property type="protein sequence ID" value="CAB3789276.1"/>
    <property type="molecule type" value="Genomic_DNA"/>
</dbReference>
<keyword evidence="7" id="KW-0972">Capsule biogenesis/degradation</keyword>
<evidence type="ECO:0000256" key="5">
    <source>
        <dbReference type="ARBA" id="ARBA00022597"/>
    </source>
</evidence>
<gene>
    <name evidence="13" type="primary">kpsM</name>
    <name evidence="13" type="ORF">LMG28614_02843</name>
</gene>
<name>A0A6S7B882_9BURK</name>
<dbReference type="Pfam" id="PF01061">
    <property type="entry name" value="ABC2_membrane"/>
    <property type="match status" value="1"/>
</dbReference>
<accession>A0A6S7B882</accession>
<dbReference type="Proteomes" id="UP000494365">
    <property type="component" value="Unassembled WGS sequence"/>
</dbReference>
<keyword evidence="9" id="KW-0625">Polysaccharide transport</keyword>
<comment type="subcellular location">
    <subcellularLocation>
        <location evidence="11">Cell inner membrane</location>
        <topology evidence="11">Multi-pass membrane protein</topology>
    </subcellularLocation>
    <subcellularLocation>
        <location evidence="1">Cell membrane</location>
        <topology evidence="1">Multi-pass membrane protein</topology>
    </subcellularLocation>
</comment>
<evidence type="ECO:0000256" key="6">
    <source>
        <dbReference type="ARBA" id="ARBA00022692"/>
    </source>
</evidence>
<evidence type="ECO:0000256" key="3">
    <source>
        <dbReference type="ARBA" id="ARBA00022448"/>
    </source>
</evidence>
<evidence type="ECO:0000256" key="1">
    <source>
        <dbReference type="ARBA" id="ARBA00004651"/>
    </source>
</evidence>
<reference evidence="13 14" key="1">
    <citation type="submission" date="2020-04" db="EMBL/GenBank/DDBJ databases">
        <authorList>
            <person name="De Canck E."/>
        </authorList>
    </citation>
    <scope>NUCLEOTIDE SEQUENCE [LARGE SCALE GENOMIC DNA]</scope>
    <source>
        <strain evidence="13 14">LMG 28614</strain>
    </source>
</reference>
<organism evidence="13 14">
    <name type="scientific">Paraburkholderia ultramafica</name>
    <dbReference type="NCBI Taxonomy" id="1544867"/>
    <lineage>
        <taxon>Bacteria</taxon>
        <taxon>Pseudomonadati</taxon>
        <taxon>Pseudomonadota</taxon>
        <taxon>Betaproteobacteria</taxon>
        <taxon>Burkholderiales</taxon>
        <taxon>Burkholderiaceae</taxon>
        <taxon>Paraburkholderia</taxon>
    </lineage>
</organism>
<feature type="transmembrane region" description="Helical" evidence="11">
    <location>
        <begin position="182"/>
        <end position="200"/>
    </location>
</feature>
<keyword evidence="10 11" id="KW-0472">Membrane</keyword>
<dbReference type="PANTHER" id="PTHR30413">
    <property type="entry name" value="INNER MEMBRANE TRANSPORT PERMEASE"/>
    <property type="match status" value="1"/>
</dbReference>
<comment type="similarity">
    <text evidence="2 11">Belongs to the ABC-2 integral membrane protein family.</text>
</comment>
<protein>
    <recommendedName>
        <fullName evidence="11">Transport permease protein</fullName>
    </recommendedName>
</protein>
<evidence type="ECO:0000313" key="14">
    <source>
        <dbReference type="Proteomes" id="UP000494365"/>
    </source>
</evidence>
<keyword evidence="14" id="KW-1185">Reference proteome</keyword>
<dbReference type="PRINTS" id="PR00164">
    <property type="entry name" value="ABC2TRNSPORT"/>
</dbReference>
<feature type="transmembrane region" description="Helical" evidence="11">
    <location>
        <begin position="36"/>
        <end position="56"/>
    </location>
</feature>
<evidence type="ECO:0000256" key="9">
    <source>
        <dbReference type="ARBA" id="ARBA00023047"/>
    </source>
</evidence>
<dbReference type="RefSeq" id="WP_175150138.1">
    <property type="nucleotide sequence ID" value="NZ_CADIKK010000012.1"/>
</dbReference>
<dbReference type="GO" id="GO:0043190">
    <property type="term" value="C:ATP-binding cassette (ABC) transporter complex"/>
    <property type="evidence" value="ECO:0007669"/>
    <property type="project" value="InterPro"/>
</dbReference>
<dbReference type="InterPro" id="IPR000412">
    <property type="entry name" value="ABC_2_transport"/>
</dbReference>
<dbReference type="AlphaFoldDB" id="A0A6S7B882"/>
<feature type="transmembrane region" description="Helical" evidence="11">
    <location>
        <begin position="145"/>
        <end position="170"/>
    </location>
</feature>
<feature type="transmembrane region" description="Helical" evidence="11">
    <location>
        <begin position="237"/>
        <end position="254"/>
    </location>
</feature>
<keyword evidence="3 11" id="KW-0813">Transport</keyword>
<evidence type="ECO:0000256" key="10">
    <source>
        <dbReference type="ARBA" id="ARBA00023136"/>
    </source>
</evidence>
<dbReference type="GO" id="GO:0015920">
    <property type="term" value="P:lipopolysaccharide transport"/>
    <property type="evidence" value="ECO:0007669"/>
    <property type="project" value="TreeGrafter"/>
</dbReference>
<keyword evidence="8 11" id="KW-1133">Transmembrane helix</keyword>
<dbReference type="PROSITE" id="PS51012">
    <property type="entry name" value="ABC_TM2"/>
    <property type="match status" value="1"/>
</dbReference>
<dbReference type="PANTHER" id="PTHR30413:SF10">
    <property type="entry name" value="CAPSULE POLYSACCHARIDE EXPORT INNER-MEMBRANE PROTEIN CTRC"/>
    <property type="match status" value="1"/>
</dbReference>
<feature type="domain" description="ABC transmembrane type-2" evidence="12">
    <location>
        <begin position="35"/>
        <end position="256"/>
    </location>
</feature>
<evidence type="ECO:0000256" key="11">
    <source>
        <dbReference type="RuleBase" id="RU361157"/>
    </source>
</evidence>
<proteinExistence type="inferred from homology"/>
<dbReference type="InterPro" id="IPR047817">
    <property type="entry name" value="ABC2_TM_bact-type"/>
</dbReference>